<keyword evidence="2" id="KW-1185">Reference proteome</keyword>
<proteinExistence type="predicted"/>
<name>A0AAV5BE68_ELECO</name>
<dbReference type="AlphaFoldDB" id="A0AAV5BE68"/>
<gene>
    <name evidence="1" type="primary">ga00579</name>
    <name evidence="1" type="ORF">PR202_ga00579</name>
</gene>
<evidence type="ECO:0000313" key="1">
    <source>
        <dbReference type="EMBL" id="GJM84868.1"/>
    </source>
</evidence>
<comment type="caution">
    <text evidence="1">The sequence shown here is derived from an EMBL/GenBank/DDBJ whole genome shotgun (WGS) entry which is preliminary data.</text>
</comment>
<reference evidence="1" key="1">
    <citation type="journal article" date="2018" name="DNA Res.">
        <title>Multiple hybrid de novo genome assembly of finger millet, an orphan allotetraploid crop.</title>
        <authorList>
            <person name="Hatakeyama M."/>
            <person name="Aluri S."/>
            <person name="Balachadran M.T."/>
            <person name="Sivarajan S.R."/>
            <person name="Patrignani A."/>
            <person name="Gruter S."/>
            <person name="Poveda L."/>
            <person name="Shimizu-Inatsugi R."/>
            <person name="Baeten J."/>
            <person name="Francoijs K.J."/>
            <person name="Nataraja K.N."/>
            <person name="Reddy Y.A.N."/>
            <person name="Phadnis S."/>
            <person name="Ravikumar R.L."/>
            <person name="Schlapbach R."/>
            <person name="Sreeman S.M."/>
            <person name="Shimizu K.K."/>
        </authorList>
    </citation>
    <scope>NUCLEOTIDE SEQUENCE</scope>
</reference>
<organism evidence="1 2">
    <name type="scientific">Eleusine coracana subsp. coracana</name>
    <dbReference type="NCBI Taxonomy" id="191504"/>
    <lineage>
        <taxon>Eukaryota</taxon>
        <taxon>Viridiplantae</taxon>
        <taxon>Streptophyta</taxon>
        <taxon>Embryophyta</taxon>
        <taxon>Tracheophyta</taxon>
        <taxon>Spermatophyta</taxon>
        <taxon>Magnoliopsida</taxon>
        <taxon>Liliopsida</taxon>
        <taxon>Poales</taxon>
        <taxon>Poaceae</taxon>
        <taxon>PACMAD clade</taxon>
        <taxon>Chloridoideae</taxon>
        <taxon>Cynodonteae</taxon>
        <taxon>Eleusininae</taxon>
        <taxon>Eleusine</taxon>
    </lineage>
</organism>
<evidence type="ECO:0000313" key="2">
    <source>
        <dbReference type="Proteomes" id="UP001054889"/>
    </source>
</evidence>
<protein>
    <submittedName>
        <fullName evidence="1">Uncharacterized protein</fullName>
    </submittedName>
</protein>
<dbReference type="Proteomes" id="UP001054889">
    <property type="component" value="Unassembled WGS sequence"/>
</dbReference>
<accession>A0AAV5BE68</accession>
<sequence length="123" mass="13056">MPIREHDIALQSDQGGLVGACWREALLMGRGRLTWTRANGEIAGLLTVERAPVSMRVVVARRTLDDGTGIGLGLRLARSQGSPRRPSLAGGHGSPRLLLNVASTCAIKGWASSLCATARLLYP</sequence>
<reference evidence="1" key="2">
    <citation type="submission" date="2021-12" db="EMBL/GenBank/DDBJ databases">
        <title>Resequencing data analysis of finger millet.</title>
        <authorList>
            <person name="Hatakeyama M."/>
            <person name="Aluri S."/>
            <person name="Balachadran M.T."/>
            <person name="Sivarajan S.R."/>
            <person name="Poveda L."/>
            <person name="Shimizu-Inatsugi R."/>
            <person name="Schlapbach R."/>
            <person name="Sreeman S.M."/>
            <person name="Shimizu K.K."/>
        </authorList>
    </citation>
    <scope>NUCLEOTIDE SEQUENCE</scope>
</reference>
<dbReference type="EMBL" id="BQKI01000001">
    <property type="protein sequence ID" value="GJM84868.1"/>
    <property type="molecule type" value="Genomic_DNA"/>
</dbReference>